<organism evidence="4">
    <name type="scientific">Thelazia callipaeda</name>
    <name type="common">Oriental eyeworm</name>
    <name type="synonym">Parasitic nematode</name>
    <dbReference type="NCBI Taxonomy" id="103827"/>
    <lineage>
        <taxon>Eukaryota</taxon>
        <taxon>Metazoa</taxon>
        <taxon>Ecdysozoa</taxon>
        <taxon>Nematoda</taxon>
        <taxon>Chromadorea</taxon>
        <taxon>Rhabditida</taxon>
        <taxon>Spirurina</taxon>
        <taxon>Spiruromorpha</taxon>
        <taxon>Thelazioidea</taxon>
        <taxon>Thelaziidae</taxon>
        <taxon>Thelazia</taxon>
    </lineage>
</organism>
<accession>A0A0N5CNL1</accession>
<sequence length="169" mass="18982">TCYDPYIACNESIGHYQYHSKCYDVNPKTSKIAQNLTWEQIVIAMTSSSEALRDLPPNIFLKEKINNPESPSEFFIASATIEQAIIAVIAILGIRIYAKIARFTVIFPQLCMVICICFAVTKAGFQTTVSAIAEGFLPDLEEFFTLRTWAMAALQVQFNLIKLLLQKFG</sequence>
<dbReference type="Proteomes" id="UP000276776">
    <property type="component" value="Unassembled WGS sequence"/>
</dbReference>
<dbReference type="SUPFAM" id="SSF161070">
    <property type="entry name" value="SNF-like"/>
    <property type="match status" value="1"/>
</dbReference>
<protein>
    <submittedName>
        <fullName evidence="4">Sulfate_transp domain-containing protein</fullName>
    </submittedName>
</protein>
<keyword evidence="3" id="KW-1185">Reference proteome</keyword>
<dbReference type="WBParaSite" id="TCLT_0000177401-mRNA-1">
    <property type="protein sequence ID" value="TCLT_0000177401-mRNA-1"/>
    <property type="gene ID" value="TCLT_0000177401"/>
</dbReference>
<keyword evidence="1" id="KW-1133">Transmembrane helix</keyword>
<reference evidence="4" key="1">
    <citation type="submission" date="2017-02" db="UniProtKB">
        <authorList>
            <consortium name="WormBaseParasite"/>
        </authorList>
    </citation>
    <scope>IDENTIFICATION</scope>
</reference>
<keyword evidence="1" id="KW-0812">Transmembrane</keyword>
<evidence type="ECO:0000256" key="1">
    <source>
        <dbReference type="SAM" id="Phobius"/>
    </source>
</evidence>
<name>A0A0N5CNL1_THECL</name>
<proteinExistence type="predicted"/>
<reference evidence="2 3" key="2">
    <citation type="submission" date="2018-11" db="EMBL/GenBank/DDBJ databases">
        <authorList>
            <consortium name="Pathogen Informatics"/>
        </authorList>
    </citation>
    <scope>NUCLEOTIDE SEQUENCE [LARGE SCALE GENOMIC DNA]</scope>
</reference>
<gene>
    <name evidence="2" type="ORF">TCLT_LOCUS1775</name>
</gene>
<evidence type="ECO:0000313" key="4">
    <source>
        <dbReference type="WBParaSite" id="TCLT_0000177401-mRNA-1"/>
    </source>
</evidence>
<evidence type="ECO:0000313" key="3">
    <source>
        <dbReference type="Proteomes" id="UP000276776"/>
    </source>
</evidence>
<dbReference type="OrthoDB" id="5872181at2759"/>
<evidence type="ECO:0000313" key="2">
    <source>
        <dbReference type="EMBL" id="VDM97390.1"/>
    </source>
</evidence>
<dbReference type="AlphaFoldDB" id="A0A0N5CNL1"/>
<dbReference type="EMBL" id="UYYF01000266">
    <property type="protein sequence ID" value="VDM97390.1"/>
    <property type="molecule type" value="Genomic_DNA"/>
</dbReference>
<dbReference type="OMA" id="NESIGHY"/>
<feature type="transmembrane region" description="Helical" evidence="1">
    <location>
        <begin position="74"/>
        <end position="98"/>
    </location>
</feature>
<feature type="transmembrane region" description="Helical" evidence="1">
    <location>
        <begin position="105"/>
        <end position="125"/>
    </location>
</feature>
<keyword evidence="1" id="KW-0472">Membrane</keyword>
<dbReference type="InterPro" id="IPR037272">
    <property type="entry name" value="SNS_sf"/>
</dbReference>